<organism evidence="3">
    <name type="scientific">Caenorhabditis brenneri</name>
    <name type="common">Nematode worm</name>
    <dbReference type="NCBI Taxonomy" id="135651"/>
    <lineage>
        <taxon>Eukaryota</taxon>
        <taxon>Metazoa</taxon>
        <taxon>Ecdysozoa</taxon>
        <taxon>Nematoda</taxon>
        <taxon>Chromadorea</taxon>
        <taxon>Rhabditida</taxon>
        <taxon>Rhabditina</taxon>
        <taxon>Rhabditomorpha</taxon>
        <taxon>Rhabditoidea</taxon>
        <taxon>Rhabditidae</taxon>
        <taxon>Peloderinae</taxon>
        <taxon>Caenorhabditis</taxon>
    </lineage>
</organism>
<feature type="region of interest" description="Disordered" evidence="1">
    <location>
        <begin position="116"/>
        <end position="180"/>
    </location>
</feature>
<dbReference type="EMBL" id="GL379790">
    <property type="protein sequence ID" value="EGT49405.1"/>
    <property type="molecule type" value="Genomic_DNA"/>
</dbReference>
<reference evidence="3" key="1">
    <citation type="submission" date="2011-07" db="EMBL/GenBank/DDBJ databases">
        <authorList>
            <consortium name="Caenorhabditis brenneri Sequencing and Analysis Consortium"/>
            <person name="Wilson R.K."/>
        </authorList>
    </citation>
    <scope>NUCLEOTIDE SEQUENCE [LARGE SCALE GENOMIC DNA]</scope>
    <source>
        <strain evidence="3">PB2801</strain>
    </source>
</reference>
<protein>
    <submittedName>
        <fullName evidence="2">Uncharacterized protein</fullName>
    </submittedName>
</protein>
<evidence type="ECO:0000313" key="3">
    <source>
        <dbReference type="Proteomes" id="UP000008068"/>
    </source>
</evidence>
<dbReference type="AlphaFoldDB" id="G0MCN8"/>
<evidence type="ECO:0000313" key="2">
    <source>
        <dbReference type="EMBL" id="EGT49405.1"/>
    </source>
</evidence>
<dbReference type="Proteomes" id="UP000008068">
    <property type="component" value="Unassembled WGS sequence"/>
</dbReference>
<proteinExistence type="predicted"/>
<dbReference type="HOGENOM" id="CLU_837388_0_0_1"/>
<gene>
    <name evidence="2" type="ORF">CAEBREN_23126</name>
</gene>
<accession>G0MCN8</accession>
<evidence type="ECO:0000256" key="1">
    <source>
        <dbReference type="SAM" id="MobiDB-lite"/>
    </source>
</evidence>
<dbReference type="InParanoid" id="G0MCN8"/>
<name>G0MCN8_CAEBE</name>
<feature type="compositionally biased region" description="Acidic residues" evidence="1">
    <location>
        <begin position="132"/>
        <end position="141"/>
    </location>
</feature>
<sequence length="332" mass="37667">MNNNQRNRSSSSSSESWDSEEGWRPKRVDEEEAKTGGADEEGTEVDTDFTFYNAGALTHTRHQAAAPGTTTTVSEMNKASQLSKVQPLPRLQKLTPSQKASADLLWALHAVQEENARRANERVEKIAPENAPEWEEDEEMPELPGAMELMPNEGEEGDDETEPPKLSPIPKGESDEDQGMIYSDDDLYQDFGQQEAPKKKKAKLNMWSPGASIAPFLSDGDFVEDDSEIPQEILFPQATNNTITISKPIASKTPFFTERDYVEHDSQIPREILNTDDIPGPSGYTRRDARRATRMMELEEEYTMAEYWRKVAEKEEKKKMKKEKKDKDMDQD</sequence>
<keyword evidence="3" id="KW-1185">Reference proteome</keyword>
<feature type="region of interest" description="Disordered" evidence="1">
    <location>
        <begin position="1"/>
        <end position="46"/>
    </location>
</feature>
<feature type="compositionally biased region" description="Basic and acidic residues" evidence="1">
    <location>
        <begin position="116"/>
        <end position="127"/>
    </location>
</feature>